<reference evidence="3" key="1">
    <citation type="journal article" date="2019" name="Int. J. Syst. Evol. Microbiol.">
        <title>The Global Catalogue of Microorganisms (GCM) 10K type strain sequencing project: providing services to taxonomists for standard genome sequencing and annotation.</title>
        <authorList>
            <consortium name="The Broad Institute Genomics Platform"/>
            <consortium name="The Broad Institute Genome Sequencing Center for Infectious Disease"/>
            <person name="Wu L."/>
            <person name="Ma J."/>
        </authorList>
    </citation>
    <scope>NUCLEOTIDE SEQUENCE [LARGE SCALE GENOMIC DNA]</scope>
    <source>
        <strain evidence="3">JCM 31696</strain>
    </source>
</reference>
<dbReference type="Pfam" id="PF04149">
    <property type="entry name" value="DUF397"/>
    <property type="match status" value="1"/>
</dbReference>
<comment type="caution">
    <text evidence="2">The sequence shown here is derived from an EMBL/GenBank/DDBJ whole genome shotgun (WGS) entry which is preliminary data.</text>
</comment>
<gene>
    <name evidence="2" type="ORF">ACFQ07_32215</name>
</gene>
<feature type="domain" description="DUF397" evidence="1">
    <location>
        <begin position="9"/>
        <end position="64"/>
    </location>
</feature>
<name>A0ABW3CQX1_9ACTN</name>
<organism evidence="2 3">
    <name type="scientific">Actinomadura adrarensis</name>
    <dbReference type="NCBI Taxonomy" id="1819600"/>
    <lineage>
        <taxon>Bacteria</taxon>
        <taxon>Bacillati</taxon>
        <taxon>Actinomycetota</taxon>
        <taxon>Actinomycetes</taxon>
        <taxon>Streptosporangiales</taxon>
        <taxon>Thermomonosporaceae</taxon>
        <taxon>Actinomadura</taxon>
    </lineage>
</organism>
<sequence length="71" mass="7985">MTSPKDFLGWRKSSFSKDSPECVEVATRSRPGVGVGIRDSRQYGAGPILEFSAAAWRDFLQRVRRGDHDSR</sequence>
<dbReference type="InterPro" id="IPR007278">
    <property type="entry name" value="DUF397"/>
</dbReference>
<evidence type="ECO:0000313" key="2">
    <source>
        <dbReference type="EMBL" id="MFD0856940.1"/>
    </source>
</evidence>
<dbReference type="EMBL" id="JBHTIR010004308">
    <property type="protein sequence ID" value="MFD0856940.1"/>
    <property type="molecule type" value="Genomic_DNA"/>
</dbReference>
<keyword evidence="3" id="KW-1185">Reference proteome</keyword>
<proteinExistence type="predicted"/>
<protein>
    <submittedName>
        <fullName evidence="2">DUF397 domain-containing protein</fullName>
    </submittedName>
</protein>
<evidence type="ECO:0000313" key="3">
    <source>
        <dbReference type="Proteomes" id="UP001597083"/>
    </source>
</evidence>
<evidence type="ECO:0000259" key="1">
    <source>
        <dbReference type="Pfam" id="PF04149"/>
    </source>
</evidence>
<accession>A0ABW3CQX1</accession>
<dbReference type="Proteomes" id="UP001597083">
    <property type="component" value="Unassembled WGS sequence"/>
</dbReference>